<sequence length="227" mass="25900">MPRRRESQMPRQPTQPLAMHQRWGRWLWSSWIRCAVLCGSSGCATAPPLDNPMPLAMPVLAEQMPVENPVLVSPGMPTPEAYREVFERVVDVLSDYFELLPPNPYDGRIVTLPRIAPGYEQFWKPGNPDPRGRLLATFQTVRQRAVAEIRAGERGGYLVFVMVERELEDLPRPTQARIGNAIFQEAPTVDRRLEVVTADVSPDSGWFAIGRDYALEQQILRRIRHCR</sequence>
<comment type="caution">
    <text evidence="1">The sequence shown here is derived from an EMBL/GenBank/DDBJ whole genome shotgun (WGS) entry which is preliminary data.</text>
</comment>
<dbReference type="AlphaFoldDB" id="A0A7V8VB10"/>
<accession>A0A7V8VB10</accession>
<proteinExistence type="predicted"/>
<keyword evidence="2" id="KW-1185">Reference proteome</keyword>
<gene>
    <name evidence="1" type="ORF">H0921_00990</name>
</gene>
<dbReference type="Proteomes" id="UP000542342">
    <property type="component" value="Unassembled WGS sequence"/>
</dbReference>
<dbReference type="EMBL" id="JACEFB010000001">
    <property type="protein sequence ID" value="MBA2224732.1"/>
    <property type="molecule type" value="Genomic_DNA"/>
</dbReference>
<name>A0A7V8VB10_9BACT</name>
<reference evidence="1 2" key="1">
    <citation type="submission" date="2020-07" db="EMBL/GenBank/DDBJ databases">
        <title>Thermogemmata thermophila gen. nov., sp. nov., a novel moderate thermophilic planctomycete from a Kamchatka hot spring.</title>
        <authorList>
            <person name="Elcheninov A.G."/>
            <person name="Podosokorskaya O.A."/>
            <person name="Kovaleva O.L."/>
            <person name="Novikov A."/>
            <person name="Bonch-Osmolovskaya E.A."/>
            <person name="Toshchakov S.V."/>
            <person name="Kublanov I.V."/>
        </authorList>
    </citation>
    <scope>NUCLEOTIDE SEQUENCE [LARGE SCALE GENOMIC DNA]</scope>
    <source>
        <strain evidence="1 2">2918</strain>
    </source>
</reference>
<evidence type="ECO:0000313" key="2">
    <source>
        <dbReference type="Proteomes" id="UP000542342"/>
    </source>
</evidence>
<evidence type="ECO:0000313" key="1">
    <source>
        <dbReference type="EMBL" id="MBA2224732.1"/>
    </source>
</evidence>
<dbReference type="RefSeq" id="WP_194536159.1">
    <property type="nucleotide sequence ID" value="NZ_JACEFB010000001.1"/>
</dbReference>
<protein>
    <submittedName>
        <fullName evidence="1">Uncharacterized protein</fullName>
    </submittedName>
</protein>
<organism evidence="1 2">
    <name type="scientific">Thermogemmata fonticola</name>
    <dbReference type="NCBI Taxonomy" id="2755323"/>
    <lineage>
        <taxon>Bacteria</taxon>
        <taxon>Pseudomonadati</taxon>
        <taxon>Planctomycetota</taxon>
        <taxon>Planctomycetia</taxon>
        <taxon>Gemmatales</taxon>
        <taxon>Gemmataceae</taxon>
        <taxon>Thermogemmata</taxon>
    </lineage>
</organism>